<dbReference type="GO" id="GO:0008168">
    <property type="term" value="F:methyltransferase activity"/>
    <property type="evidence" value="ECO:0007669"/>
    <property type="project" value="UniProtKB-KW"/>
</dbReference>
<keyword evidence="3" id="KW-1185">Reference proteome</keyword>
<keyword evidence="2" id="KW-0489">Methyltransferase</keyword>
<dbReference type="OrthoDB" id="506498at2759"/>
<keyword evidence="2" id="KW-0808">Transferase</keyword>
<accession>A0A5B8MQC4</accession>
<dbReference type="Gene3D" id="3.40.50.150">
    <property type="entry name" value="Vaccinia Virus protein VP39"/>
    <property type="match status" value="1"/>
</dbReference>
<dbReference type="SUPFAM" id="SSF53335">
    <property type="entry name" value="S-adenosyl-L-methionine-dependent methyltransferases"/>
    <property type="match status" value="1"/>
</dbReference>
<dbReference type="AlphaFoldDB" id="A0A5B8MQC4"/>
<dbReference type="CDD" id="cd02440">
    <property type="entry name" value="AdoMet_MTases"/>
    <property type="match status" value="1"/>
</dbReference>
<dbReference type="EMBL" id="CP031038">
    <property type="protein sequence ID" value="QDZ21502.1"/>
    <property type="molecule type" value="Genomic_DNA"/>
</dbReference>
<dbReference type="Proteomes" id="UP000316726">
    <property type="component" value="Chromosome 5"/>
</dbReference>
<sequence>MVVVSSSLWEGFLKAGYALMDRGYVPDFVVRFFSRLLLRETLAERDQGGVEDREEKLNSMVKQLKSMPIAIKTGDANEQHYEVPTEFFLRVLGPHLKYSCCLYKQEGDSLADAEEYMLELYCERADLEDLREGASILDLGCGWGSLSLYLAKKYPKVSITSLSNSTTQRNYIVGRAKEEGLGNLQVHTGDISEFDSFGSESFDRILSIEMFEHMKNYELLLEKLSRWLKPQGKLFVHIFSHVVHTYHYEVQGEGDWMTKYFFEGGTMPAHGLLLHFQKHLRVERTWHLNGKHYARTSRHWLELMDENKAEILSDFASEKAYGPRGAYAWWMRWRVFFIAVEEMFAFDGGEQWGVSMYKFVKD</sequence>
<dbReference type="PANTHER" id="PTHR43832">
    <property type="match status" value="1"/>
</dbReference>
<evidence type="ECO:0000313" key="2">
    <source>
        <dbReference type="EMBL" id="QDZ21502.1"/>
    </source>
</evidence>
<dbReference type="PANTHER" id="PTHR43832:SF1">
    <property type="entry name" value="S-ADENOSYL-L-METHIONINE-DEPENDENT METHYLTRANSFERASES SUPERFAMILY PROTEIN"/>
    <property type="match status" value="1"/>
</dbReference>
<dbReference type="InterPro" id="IPR029063">
    <property type="entry name" value="SAM-dependent_MTases_sf"/>
</dbReference>
<dbReference type="STRING" id="1764295.A0A5B8MQC4"/>
<dbReference type="FunFam" id="3.40.50.150:FF:000554">
    <property type="entry name" value="Cation-transporting ATPase"/>
    <property type="match status" value="1"/>
</dbReference>
<dbReference type="Pfam" id="PF02353">
    <property type="entry name" value="CMAS"/>
    <property type="match status" value="1"/>
</dbReference>
<organism evidence="2 3">
    <name type="scientific">Chloropicon primus</name>
    <dbReference type="NCBI Taxonomy" id="1764295"/>
    <lineage>
        <taxon>Eukaryota</taxon>
        <taxon>Viridiplantae</taxon>
        <taxon>Chlorophyta</taxon>
        <taxon>Chloropicophyceae</taxon>
        <taxon>Chloropicales</taxon>
        <taxon>Chloropicaceae</taxon>
        <taxon>Chloropicon</taxon>
    </lineage>
</organism>
<reference evidence="2 3" key="1">
    <citation type="submission" date="2018-07" db="EMBL/GenBank/DDBJ databases">
        <title>The complete nuclear genome of the prasinophyte Chloropicon primus (CCMP1205).</title>
        <authorList>
            <person name="Pombert J.-F."/>
            <person name="Otis C."/>
            <person name="Turmel M."/>
            <person name="Lemieux C."/>
        </authorList>
    </citation>
    <scope>NUCLEOTIDE SEQUENCE [LARGE SCALE GENOMIC DNA]</scope>
    <source>
        <strain evidence="2 3">CCMP1205</strain>
    </source>
</reference>
<name>A0A5B8MQC4_9CHLO</name>
<proteinExistence type="inferred from homology"/>
<comment type="similarity">
    <text evidence="1">Belongs to the CFA/CMAS family.</text>
</comment>
<evidence type="ECO:0000256" key="1">
    <source>
        <dbReference type="ARBA" id="ARBA00010815"/>
    </source>
</evidence>
<evidence type="ECO:0000313" key="3">
    <source>
        <dbReference type="Proteomes" id="UP000316726"/>
    </source>
</evidence>
<protein>
    <submittedName>
        <fullName evidence="2">(S)-coclaurine N-methyltransferase</fullName>
    </submittedName>
</protein>
<dbReference type="GO" id="GO:0032259">
    <property type="term" value="P:methylation"/>
    <property type="evidence" value="ECO:0007669"/>
    <property type="project" value="UniProtKB-KW"/>
</dbReference>
<gene>
    <name evidence="2" type="ORF">A3770_05p40200</name>
</gene>